<evidence type="ECO:0000256" key="1">
    <source>
        <dbReference type="SAM" id="Phobius"/>
    </source>
</evidence>
<keyword evidence="1" id="KW-0472">Membrane</keyword>
<sequence length="198" mass="22962">MRSSKKRSSKSTLPIRPIRQSSSTGVLTDTLDRIEIVDNSKKNRKAYEEDLSEMMRLSSTRRFKWESTLQFFVAGVSYLIGYDSSFAFIQTFDKAGIAMIIPFWLCWFVMRFLFFTWKWLLTVFFFGPSMLFRRLCPAMSAIGYMSWAVALVGMVSNQAVIMVCLDLLMSSVSTVWNGEIHFAHCHHYYNTEDCIDPE</sequence>
<evidence type="ECO:0000313" key="2">
    <source>
        <dbReference type="Proteomes" id="UP000887574"/>
    </source>
</evidence>
<feature type="transmembrane region" description="Helical" evidence="1">
    <location>
        <begin position="101"/>
        <end position="126"/>
    </location>
</feature>
<keyword evidence="2" id="KW-1185">Reference proteome</keyword>
<dbReference type="WBParaSite" id="jg16713">
    <property type="protein sequence ID" value="jg16713"/>
    <property type="gene ID" value="jg16713"/>
</dbReference>
<evidence type="ECO:0000313" key="3">
    <source>
        <dbReference type="WBParaSite" id="jg16713"/>
    </source>
</evidence>
<name>A0A915D907_9BILA</name>
<dbReference type="Proteomes" id="UP000887574">
    <property type="component" value="Unplaced"/>
</dbReference>
<feature type="transmembrane region" description="Helical" evidence="1">
    <location>
        <begin position="63"/>
        <end position="81"/>
    </location>
</feature>
<keyword evidence="1" id="KW-1133">Transmembrane helix</keyword>
<reference evidence="3" key="1">
    <citation type="submission" date="2022-11" db="UniProtKB">
        <authorList>
            <consortium name="WormBaseParasite"/>
        </authorList>
    </citation>
    <scope>IDENTIFICATION</scope>
</reference>
<dbReference type="Pfam" id="PF00209">
    <property type="entry name" value="SNF"/>
    <property type="match status" value="1"/>
</dbReference>
<keyword evidence="1" id="KW-0812">Transmembrane</keyword>
<proteinExistence type="predicted"/>
<dbReference type="InterPro" id="IPR000175">
    <property type="entry name" value="Na/ntran_symport"/>
</dbReference>
<dbReference type="AlphaFoldDB" id="A0A915D907"/>
<protein>
    <submittedName>
        <fullName evidence="3">Uncharacterized protein</fullName>
    </submittedName>
</protein>
<feature type="transmembrane region" description="Helical" evidence="1">
    <location>
        <begin position="147"/>
        <end position="169"/>
    </location>
</feature>
<accession>A0A915D907</accession>
<organism evidence="2 3">
    <name type="scientific">Ditylenchus dipsaci</name>
    <dbReference type="NCBI Taxonomy" id="166011"/>
    <lineage>
        <taxon>Eukaryota</taxon>
        <taxon>Metazoa</taxon>
        <taxon>Ecdysozoa</taxon>
        <taxon>Nematoda</taxon>
        <taxon>Chromadorea</taxon>
        <taxon>Rhabditida</taxon>
        <taxon>Tylenchina</taxon>
        <taxon>Tylenchomorpha</taxon>
        <taxon>Sphaerularioidea</taxon>
        <taxon>Anguinidae</taxon>
        <taxon>Anguininae</taxon>
        <taxon>Ditylenchus</taxon>
    </lineage>
</organism>
<dbReference type="GO" id="GO:0016020">
    <property type="term" value="C:membrane"/>
    <property type="evidence" value="ECO:0007669"/>
    <property type="project" value="InterPro"/>
</dbReference>